<keyword evidence="15" id="KW-0732">Signal</keyword>
<feature type="region of interest" description="Disordered" evidence="14">
    <location>
        <begin position="288"/>
        <end position="309"/>
    </location>
</feature>
<dbReference type="GO" id="GO:0020037">
    <property type="term" value="F:heme binding"/>
    <property type="evidence" value="ECO:0007669"/>
    <property type="project" value="UniProtKB-UniRule"/>
</dbReference>
<dbReference type="SMART" id="SM01117">
    <property type="entry name" value="Cyt-b5"/>
    <property type="match status" value="1"/>
</dbReference>
<dbReference type="OrthoDB" id="260519at2759"/>
<dbReference type="GO" id="GO:0005789">
    <property type="term" value="C:endoplasmic reticulum membrane"/>
    <property type="evidence" value="ECO:0007669"/>
    <property type="project" value="UniProtKB-SubCell"/>
</dbReference>
<keyword evidence="10" id="KW-0472">Membrane</keyword>
<feature type="chain" id="PRO_5040426375" description="Cytochrome b5 heme-binding domain-containing protein" evidence="15">
    <location>
        <begin position="25"/>
        <end position="333"/>
    </location>
</feature>
<keyword evidence="8" id="KW-0249">Electron transport</keyword>
<evidence type="ECO:0000313" key="18">
    <source>
        <dbReference type="Proteomes" id="UP000777482"/>
    </source>
</evidence>
<dbReference type="GO" id="GO:0046872">
    <property type="term" value="F:metal ion binding"/>
    <property type="evidence" value="ECO:0007669"/>
    <property type="project" value="UniProtKB-UniRule"/>
</dbReference>
<dbReference type="Gene3D" id="3.10.120.10">
    <property type="entry name" value="Cytochrome b5-like heme/steroid binding domain"/>
    <property type="match status" value="1"/>
</dbReference>
<evidence type="ECO:0000313" key="17">
    <source>
        <dbReference type="EMBL" id="KAG0653983.1"/>
    </source>
</evidence>
<comment type="subcellular location">
    <subcellularLocation>
        <location evidence="1">Endoplasmic reticulum membrane</location>
        <topology evidence="1">Single-pass membrane protein</topology>
        <orientation evidence="1">Cytoplasmic side</orientation>
    </subcellularLocation>
    <subcellularLocation>
        <location evidence="11">Microsome membrane</location>
        <topology evidence="11">Single-pass membrane protein</topology>
        <orientation evidence="11">Cytoplasmic side</orientation>
    </subcellularLocation>
</comment>
<evidence type="ECO:0000256" key="12">
    <source>
        <dbReference type="ARBA" id="ARBA00038168"/>
    </source>
</evidence>
<evidence type="ECO:0000256" key="3">
    <source>
        <dbReference type="ARBA" id="ARBA00022617"/>
    </source>
</evidence>
<keyword evidence="7" id="KW-0492">Microsome</keyword>
<dbReference type="PANTHER" id="PTHR19359">
    <property type="entry name" value="CYTOCHROME B5"/>
    <property type="match status" value="1"/>
</dbReference>
<keyword evidence="4" id="KW-0812">Transmembrane</keyword>
<comment type="similarity">
    <text evidence="12 13">Belongs to the cytochrome b5 family.</text>
</comment>
<dbReference type="SUPFAM" id="SSF55856">
    <property type="entry name" value="Cytochrome b5-like heme/steroid binding domain"/>
    <property type="match status" value="1"/>
</dbReference>
<feature type="compositionally biased region" description="Basic residues" evidence="14">
    <location>
        <begin position="182"/>
        <end position="191"/>
    </location>
</feature>
<evidence type="ECO:0000256" key="8">
    <source>
        <dbReference type="ARBA" id="ARBA00022982"/>
    </source>
</evidence>
<keyword evidence="18" id="KW-1185">Reference proteome</keyword>
<gene>
    <name evidence="17" type="ORF">C6P46_002028</name>
</gene>
<keyword evidence="5 13" id="KW-0479">Metal-binding</keyword>
<dbReference type="PROSITE" id="PS50255">
    <property type="entry name" value="CYTOCHROME_B5_2"/>
    <property type="match status" value="1"/>
</dbReference>
<evidence type="ECO:0000256" key="4">
    <source>
        <dbReference type="ARBA" id="ARBA00022692"/>
    </source>
</evidence>
<comment type="caution">
    <text evidence="17">The sequence shown here is derived from an EMBL/GenBank/DDBJ whole genome shotgun (WGS) entry which is preliminary data.</text>
</comment>
<evidence type="ECO:0000256" key="7">
    <source>
        <dbReference type="ARBA" id="ARBA00022848"/>
    </source>
</evidence>
<dbReference type="InterPro" id="IPR050668">
    <property type="entry name" value="Cytochrome_b5"/>
</dbReference>
<dbReference type="InterPro" id="IPR018506">
    <property type="entry name" value="Cyt_B5_heme-BS"/>
</dbReference>
<dbReference type="Proteomes" id="UP000777482">
    <property type="component" value="Unassembled WGS sequence"/>
</dbReference>
<evidence type="ECO:0000259" key="16">
    <source>
        <dbReference type="PROSITE" id="PS50255"/>
    </source>
</evidence>
<dbReference type="EMBL" id="PUHQ01000166">
    <property type="protein sequence ID" value="KAG0653983.1"/>
    <property type="molecule type" value="Genomic_DNA"/>
</dbReference>
<evidence type="ECO:0000256" key="14">
    <source>
        <dbReference type="SAM" id="MobiDB-lite"/>
    </source>
</evidence>
<dbReference type="PRINTS" id="PR00363">
    <property type="entry name" value="CYTOCHROMEB5"/>
</dbReference>
<keyword evidence="3 13" id="KW-0349">Heme</keyword>
<name>A0A9P6VU57_RHOMI</name>
<dbReference type="Pfam" id="PF00173">
    <property type="entry name" value="Cyt-b5"/>
    <property type="match status" value="1"/>
</dbReference>
<dbReference type="InterPro" id="IPR036400">
    <property type="entry name" value="Cyt_B5-like_heme/steroid_sf"/>
</dbReference>
<accession>A0A9P6VU57</accession>
<dbReference type="PROSITE" id="PS00191">
    <property type="entry name" value="CYTOCHROME_B5_1"/>
    <property type="match status" value="1"/>
</dbReference>
<sequence length="333" mass="35301">MLANVHSLLSCGLALLTFAATANAGKTPDGVFDGDKAVAKIDYSPPFLFPQGGEVWTAGQRYSASWDQNLPDGIPLQNVSQTAKIMLGYKSDDKNDPGLHLQWTLATNISLYAPAPNSVDFELPADLVSRDSYLLVLLGSTRNTSPLFSIVGHASAPCSSSTESGSAPSATSSSDASPVAANRRRIVRKSRSSSIQAEHLRTTDMSAPKKYTWDDLKSAEAKTKEGILMLIHGKVYAISKFLDEHPGGDEVLFGEVGRDATEAFEDVGHSDEAREILAKYYVGEGPEGTAKGAAPAKSPRDAAGASKESSGGFGYLLPLAGLAAYFAYYATKE</sequence>
<evidence type="ECO:0000256" key="2">
    <source>
        <dbReference type="ARBA" id="ARBA00022448"/>
    </source>
</evidence>
<protein>
    <recommendedName>
        <fullName evidence="16">Cytochrome b5 heme-binding domain-containing protein</fullName>
    </recommendedName>
</protein>
<evidence type="ECO:0000256" key="1">
    <source>
        <dbReference type="ARBA" id="ARBA00004131"/>
    </source>
</evidence>
<keyword evidence="9 13" id="KW-0408">Iron</keyword>
<evidence type="ECO:0000256" key="10">
    <source>
        <dbReference type="ARBA" id="ARBA00023136"/>
    </source>
</evidence>
<dbReference type="PANTHER" id="PTHR19359:SF150">
    <property type="entry name" value="CYTOCHROME B5"/>
    <property type="match status" value="1"/>
</dbReference>
<evidence type="ECO:0000256" key="5">
    <source>
        <dbReference type="ARBA" id="ARBA00022723"/>
    </source>
</evidence>
<organism evidence="17 18">
    <name type="scientific">Rhodotorula mucilaginosa</name>
    <name type="common">Yeast</name>
    <name type="synonym">Rhodotorula rubra</name>
    <dbReference type="NCBI Taxonomy" id="5537"/>
    <lineage>
        <taxon>Eukaryota</taxon>
        <taxon>Fungi</taxon>
        <taxon>Dikarya</taxon>
        <taxon>Basidiomycota</taxon>
        <taxon>Pucciniomycotina</taxon>
        <taxon>Microbotryomycetes</taxon>
        <taxon>Sporidiobolales</taxon>
        <taxon>Sporidiobolaceae</taxon>
        <taxon>Rhodotorula</taxon>
    </lineage>
</organism>
<reference evidence="17 18" key="1">
    <citation type="submission" date="2020-11" db="EMBL/GenBank/DDBJ databases">
        <title>Kefir isolates.</title>
        <authorList>
            <person name="Marcisauskas S."/>
            <person name="Kim Y."/>
            <person name="Blasche S."/>
        </authorList>
    </citation>
    <scope>NUCLEOTIDE SEQUENCE [LARGE SCALE GENOMIC DNA]</scope>
    <source>
        <strain evidence="17 18">KR</strain>
    </source>
</reference>
<evidence type="ECO:0000256" key="6">
    <source>
        <dbReference type="ARBA" id="ARBA00022824"/>
    </source>
</evidence>
<keyword evidence="6" id="KW-0256">Endoplasmic reticulum</keyword>
<evidence type="ECO:0000256" key="15">
    <source>
        <dbReference type="SAM" id="SignalP"/>
    </source>
</evidence>
<keyword evidence="2" id="KW-0813">Transport</keyword>
<evidence type="ECO:0000256" key="13">
    <source>
        <dbReference type="RuleBase" id="RU362121"/>
    </source>
</evidence>
<evidence type="ECO:0000256" key="9">
    <source>
        <dbReference type="ARBA" id="ARBA00023004"/>
    </source>
</evidence>
<dbReference type="InterPro" id="IPR001199">
    <property type="entry name" value="Cyt_B5-like_heme/steroid-bd"/>
</dbReference>
<evidence type="ECO:0000256" key="11">
    <source>
        <dbReference type="ARBA" id="ARBA00037877"/>
    </source>
</evidence>
<feature type="domain" description="Cytochrome b5 heme-binding" evidence="16">
    <location>
        <begin position="208"/>
        <end position="286"/>
    </location>
</feature>
<proteinExistence type="inferred from homology"/>
<dbReference type="AlphaFoldDB" id="A0A9P6VU57"/>
<feature type="compositionally biased region" description="Low complexity" evidence="14">
    <location>
        <begin position="159"/>
        <end position="181"/>
    </location>
</feature>
<feature type="region of interest" description="Disordered" evidence="14">
    <location>
        <begin position="159"/>
        <end position="203"/>
    </location>
</feature>
<feature type="signal peptide" evidence="15">
    <location>
        <begin position="1"/>
        <end position="24"/>
    </location>
</feature>